<sequence>MSAAGATYVQEMEPLPGADPAQTRESATTSSPRPRGTIAGTIALLLVAVISFLPTNFVVESPGPVVNTLGELDGHQLLSIKDAKTFETESQLDMTTVYVQGGGQHRVTVPVILEALVNPTKDVVQEETVLPRGVTSDELSQQNDSLMASSQELSVAAALNELQIPFTTTLQVVGFGDPLNQGALREGDELEKINGEPIKDLAQLKQALTRQGTKPSTLTVKREGQSVDEEVSTAAAEDGTRQIGVFLKPEYTFPMDVNFGVEDIGGPSAGMMFALAIIDQLTEGSLAGDTHVAGTGAITDDGKVEPIGGIAQKMAAAQRAGAEVFLAPADNCPDVQDRVPKDLDVVKVSTLAEARQALSRIASGTDPQQLPTCTLK</sequence>
<organism evidence="5 6">
    <name type="scientific">Glutamicibacter creatinolyticus</name>
    <dbReference type="NCBI Taxonomy" id="162496"/>
    <lineage>
        <taxon>Bacteria</taxon>
        <taxon>Bacillati</taxon>
        <taxon>Actinomycetota</taxon>
        <taxon>Actinomycetes</taxon>
        <taxon>Micrococcales</taxon>
        <taxon>Micrococcaceae</taxon>
        <taxon>Glutamicibacter</taxon>
    </lineage>
</organism>
<dbReference type="SUPFAM" id="SSF50156">
    <property type="entry name" value="PDZ domain-like"/>
    <property type="match status" value="1"/>
</dbReference>
<dbReference type="GO" id="GO:0030163">
    <property type="term" value="P:protein catabolic process"/>
    <property type="evidence" value="ECO:0007669"/>
    <property type="project" value="InterPro"/>
</dbReference>
<evidence type="ECO:0000313" key="5">
    <source>
        <dbReference type="EMBL" id="QCY47615.1"/>
    </source>
</evidence>
<protein>
    <recommendedName>
        <fullName evidence="1">endopeptidase La</fullName>
        <ecNumber evidence="1">3.4.21.53</ecNumber>
    </recommendedName>
</protein>
<dbReference type="Proteomes" id="UP000307000">
    <property type="component" value="Chromosome"/>
</dbReference>
<dbReference type="GO" id="GO:0004252">
    <property type="term" value="F:serine-type endopeptidase activity"/>
    <property type="evidence" value="ECO:0007669"/>
    <property type="project" value="UniProtKB-UniRule"/>
</dbReference>
<keyword evidence="6" id="KW-1185">Reference proteome</keyword>
<dbReference type="Gene3D" id="3.30.230.10">
    <property type="match status" value="1"/>
</dbReference>
<proteinExistence type="inferred from homology"/>
<gene>
    <name evidence="5" type="ORF">GcLGCM259_1900</name>
</gene>
<feature type="active site" evidence="1">
    <location>
        <position position="268"/>
    </location>
</feature>
<dbReference type="EMBL" id="CP034412">
    <property type="protein sequence ID" value="QCY47615.1"/>
    <property type="molecule type" value="Genomic_DNA"/>
</dbReference>
<dbReference type="GO" id="GO:0005524">
    <property type="term" value="F:ATP binding"/>
    <property type="evidence" value="ECO:0007669"/>
    <property type="project" value="InterPro"/>
</dbReference>
<keyword evidence="1" id="KW-0378">Hydrolase</keyword>
<feature type="active site" evidence="1">
    <location>
        <position position="313"/>
    </location>
</feature>
<feature type="transmembrane region" description="Helical" evidence="3">
    <location>
        <begin position="38"/>
        <end position="59"/>
    </location>
</feature>
<dbReference type="SUPFAM" id="SSF54211">
    <property type="entry name" value="Ribosomal protein S5 domain 2-like"/>
    <property type="match status" value="1"/>
</dbReference>
<dbReference type="GO" id="GO:0004176">
    <property type="term" value="F:ATP-dependent peptidase activity"/>
    <property type="evidence" value="ECO:0007669"/>
    <property type="project" value="UniProtKB-UniRule"/>
</dbReference>
<accession>A0A5B7WWB3</accession>
<reference evidence="5 6" key="1">
    <citation type="submission" date="2018-12" db="EMBL/GenBank/DDBJ databases">
        <title>Complete Genome Sequence of Glutamicibacter creatinolyticus strain LGCM259,isolated from an abscess of a 12-year-old mare in Italy.</title>
        <authorList>
            <person name="Santos R.G."/>
            <person name="Silva A.L."/>
            <person name="Seyffert N."/>
            <person name="Castro T.L.P."/>
            <person name="Attili A.R."/>
            <person name="Rifici C."/>
            <person name="Mazzullo G."/>
            <person name="Brenig B."/>
            <person name="Venanzi F."/>
            <person name="Azevedo V."/>
        </authorList>
    </citation>
    <scope>NUCLEOTIDE SEQUENCE [LARGE SCALE GENOMIC DNA]</scope>
    <source>
        <strain evidence="5 6">LGCM 259</strain>
    </source>
</reference>
<dbReference type="EC" id="3.4.21.53" evidence="1"/>
<feature type="domain" description="Lon proteolytic" evidence="4">
    <location>
        <begin position="260"/>
        <end position="361"/>
    </location>
</feature>
<keyword evidence="3" id="KW-0812">Transmembrane</keyword>
<dbReference type="KEGG" id="gcr:GcLGCM259_1900"/>
<feature type="compositionally biased region" description="Polar residues" evidence="2">
    <location>
        <begin position="23"/>
        <end position="32"/>
    </location>
</feature>
<evidence type="ECO:0000256" key="1">
    <source>
        <dbReference type="PROSITE-ProRule" id="PRU01122"/>
    </source>
</evidence>
<dbReference type="InterPro" id="IPR008269">
    <property type="entry name" value="Lon_proteolytic"/>
</dbReference>
<dbReference type="AlphaFoldDB" id="A0A5B7WWB3"/>
<evidence type="ECO:0000256" key="2">
    <source>
        <dbReference type="SAM" id="MobiDB-lite"/>
    </source>
</evidence>
<feature type="region of interest" description="Disordered" evidence="2">
    <location>
        <begin position="1"/>
        <end position="35"/>
    </location>
</feature>
<dbReference type="InterPro" id="IPR036034">
    <property type="entry name" value="PDZ_sf"/>
</dbReference>
<dbReference type="InterPro" id="IPR027065">
    <property type="entry name" value="Lon_Prtase"/>
</dbReference>
<comment type="similarity">
    <text evidence="1">Belongs to the peptidase S16 family.</text>
</comment>
<keyword evidence="1" id="KW-0720">Serine protease</keyword>
<evidence type="ECO:0000259" key="4">
    <source>
        <dbReference type="PROSITE" id="PS51786"/>
    </source>
</evidence>
<evidence type="ECO:0000313" key="6">
    <source>
        <dbReference type="Proteomes" id="UP000307000"/>
    </source>
</evidence>
<keyword evidence="3" id="KW-1133">Transmembrane helix</keyword>
<name>A0A5B7WWB3_9MICC</name>
<dbReference type="PROSITE" id="PS51786">
    <property type="entry name" value="LON_PROTEOLYTIC"/>
    <property type="match status" value="1"/>
</dbReference>
<dbReference type="Pfam" id="PF05362">
    <property type="entry name" value="Lon_C"/>
    <property type="match status" value="1"/>
</dbReference>
<keyword evidence="1" id="KW-0645">Protease</keyword>
<dbReference type="InterPro" id="IPR014721">
    <property type="entry name" value="Ribsml_uS5_D2-typ_fold_subgr"/>
</dbReference>
<keyword evidence="3" id="KW-0472">Membrane</keyword>
<dbReference type="PANTHER" id="PTHR10046">
    <property type="entry name" value="ATP DEPENDENT LON PROTEASE FAMILY MEMBER"/>
    <property type="match status" value="1"/>
</dbReference>
<dbReference type="InterPro" id="IPR020568">
    <property type="entry name" value="Ribosomal_Su5_D2-typ_SF"/>
</dbReference>
<dbReference type="GO" id="GO:0006508">
    <property type="term" value="P:proteolysis"/>
    <property type="evidence" value="ECO:0007669"/>
    <property type="project" value="UniProtKB-KW"/>
</dbReference>
<evidence type="ECO:0000256" key="3">
    <source>
        <dbReference type="SAM" id="Phobius"/>
    </source>
</evidence>
<comment type="catalytic activity">
    <reaction evidence="1">
        <text>Hydrolysis of proteins in presence of ATP.</text>
        <dbReference type="EC" id="3.4.21.53"/>
    </reaction>
</comment>